<feature type="compositionally biased region" description="Basic and acidic residues" evidence="12">
    <location>
        <begin position="571"/>
        <end position="630"/>
    </location>
</feature>
<feature type="compositionally biased region" description="Low complexity" evidence="12">
    <location>
        <begin position="55"/>
        <end position="86"/>
    </location>
</feature>
<feature type="compositionally biased region" description="Basic and acidic residues" evidence="12">
    <location>
        <begin position="136"/>
        <end position="151"/>
    </location>
</feature>
<keyword evidence="9" id="KW-0832">Ubl conjugation</keyword>
<reference evidence="13 14" key="1">
    <citation type="journal article" date="2007" name="Nature">
        <title>Genome of the marsupial Monodelphis domestica reveals innovation in non-coding sequences.</title>
        <authorList>
            <person name="Mikkelsen T.S."/>
            <person name="Wakefield M.J."/>
            <person name="Aken B."/>
            <person name="Amemiya C.T."/>
            <person name="Chang J.L."/>
            <person name="Duke S."/>
            <person name="Garber M."/>
            <person name="Gentles A.J."/>
            <person name="Goodstadt L."/>
            <person name="Heger A."/>
            <person name="Jurka J."/>
            <person name="Kamal M."/>
            <person name="Mauceli E."/>
            <person name="Searle S.M."/>
            <person name="Sharpe T."/>
            <person name="Baker M.L."/>
            <person name="Batzer M.A."/>
            <person name="Benos P.V."/>
            <person name="Belov K."/>
            <person name="Clamp M."/>
            <person name="Cook A."/>
            <person name="Cuff J."/>
            <person name="Das R."/>
            <person name="Davidow L."/>
            <person name="Deakin J.E."/>
            <person name="Fazzari M.J."/>
            <person name="Glass J.L."/>
            <person name="Grabherr M."/>
            <person name="Greally J.M."/>
            <person name="Gu W."/>
            <person name="Hore T.A."/>
            <person name="Huttley G.A."/>
            <person name="Kleber M."/>
            <person name="Jirtle R.L."/>
            <person name="Koina E."/>
            <person name="Lee J.T."/>
            <person name="Mahony S."/>
            <person name="Marra M.A."/>
            <person name="Miller R.D."/>
            <person name="Nicholls R.D."/>
            <person name="Oda M."/>
            <person name="Papenfuss A.T."/>
            <person name="Parra Z.E."/>
            <person name="Pollock D.D."/>
            <person name="Ray D.A."/>
            <person name="Schein J.E."/>
            <person name="Speed T.P."/>
            <person name="Thompson K."/>
            <person name="VandeBerg J.L."/>
            <person name="Wade C.M."/>
            <person name="Walker J.A."/>
            <person name="Waters P.D."/>
            <person name="Webber C."/>
            <person name="Weidman J.R."/>
            <person name="Xie X."/>
            <person name="Zody M.C."/>
            <person name="Baldwin J."/>
            <person name="Abdouelleil A."/>
            <person name="Abdulkadir J."/>
            <person name="Abebe A."/>
            <person name="Abera B."/>
            <person name="Abreu J."/>
            <person name="Acer S.C."/>
            <person name="Aftuck L."/>
            <person name="Alexander A."/>
            <person name="An P."/>
            <person name="Anderson E."/>
            <person name="Anderson S."/>
            <person name="Arachi H."/>
            <person name="Azer M."/>
            <person name="Bachantsang P."/>
            <person name="Barry A."/>
            <person name="Bayul T."/>
            <person name="Berlin A."/>
            <person name="Bessette D."/>
            <person name="Bloom T."/>
            <person name="Bloom T."/>
            <person name="Boguslavskiy L."/>
            <person name="Bonnet C."/>
            <person name="Boukhgalter B."/>
            <person name="Bourzgui I."/>
            <person name="Brown A."/>
            <person name="Cahill P."/>
            <person name="Channer S."/>
            <person name="Cheshatsang Y."/>
            <person name="Chuda L."/>
            <person name="Citroen M."/>
            <person name="Collymore A."/>
            <person name="Cooke P."/>
            <person name="Costello M."/>
            <person name="D'Aco K."/>
            <person name="Daza R."/>
            <person name="De Haan G."/>
            <person name="DeGray S."/>
            <person name="DeMaso C."/>
            <person name="Dhargay N."/>
            <person name="Dooley K."/>
            <person name="Dooley E."/>
            <person name="Doricent M."/>
            <person name="Dorje P."/>
            <person name="Dorjee K."/>
            <person name="Dupes A."/>
            <person name="Elong R."/>
            <person name="Falk J."/>
            <person name="Farina A."/>
            <person name="Faro S."/>
            <person name="Ferguson D."/>
            <person name="Fisher S."/>
            <person name="Foley C.D."/>
            <person name="Franke A."/>
            <person name="Friedrich D."/>
            <person name="Gadbois L."/>
            <person name="Gearin G."/>
            <person name="Gearin C.R."/>
            <person name="Giannoukos G."/>
            <person name="Goode T."/>
            <person name="Graham J."/>
            <person name="Grandbois E."/>
            <person name="Grewal S."/>
            <person name="Gyaltsen K."/>
            <person name="Hafez N."/>
            <person name="Hagos B."/>
            <person name="Hall J."/>
            <person name="Henson C."/>
            <person name="Hollinger A."/>
            <person name="Honan T."/>
            <person name="Huard M.D."/>
            <person name="Hughes L."/>
            <person name="Hurhula B."/>
            <person name="Husby M.E."/>
            <person name="Kamat A."/>
            <person name="Kanga B."/>
            <person name="Kashin S."/>
            <person name="Khazanovich D."/>
            <person name="Kisner P."/>
            <person name="Lance K."/>
            <person name="Lara M."/>
            <person name="Lee W."/>
            <person name="Lennon N."/>
            <person name="Letendre F."/>
            <person name="LeVine R."/>
            <person name="Lipovsky A."/>
            <person name="Liu X."/>
            <person name="Liu J."/>
            <person name="Liu S."/>
            <person name="Lokyitsang T."/>
            <person name="Lokyitsang Y."/>
            <person name="Lubonja R."/>
            <person name="Lui A."/>
            <person name="MacDonald P."/>
            <person name="Magnisalis V."/>
            <person name="Maru K."/>
            <person name="Matthews C."/>
            <person name="McCusker W."/>
            <person name="McDonough S."/>
            <person name="Mehta T."/>
            <person name="Meldrim J."/>
            <person name="Meneus L."/>
            <person name="Mihai O."/>
            <person name="Mihalev A."/>
            <person name="Mihova T."/>
            <person name="Mittelman R."/>
            <person name="Mlenga V."/>
            <person name="Montmayeur A."/>
            <person name="Mulrain L."/>
            <person name="Navidi A."/>
            <person name="Naylor J."/>
            <person name="Negash T."/>
            <person name="Nguyen T."/>
            <person name="Nguyen N."/>
            <person name="Nicol R."/>
            <person name="Norbu C."/>
            <person name="Norbu N."/>
            <person name="Novod N."/>
            <person name="O'Neill B."/>
            <person name="Osman S."/>
            <person name="Markiewicz E."/>
            <person name="Oyono O.L."/>
            <person name="Patti C."/>
            <person name="Phunkhang P."/>
            <person name="Pierre F."/>
            <person name="Priest M."/>
            <person name="Raghuraman S."/>
            <person name="Rege F."/>
            <person name="Reyes R."/>
            <person name="Rise C."/>
            <person name="Rogov P."/>
            <person name="Ross K."/>
            <person name="Ryan E."/>
            <person name="Settipalli S."/>
            <person name="Shea T."/>
            <person name="Sherpa N."/>
            <person name="Shi L."/>
            <person name="Shih D."/>
            <person name="Sparrow T."/>
            <person name="Spaulding J."/>
            <person name="Stalker J."/>
            <person name="Stange-Thomann N."/>
            <person name="Stavropoulos S."/>
            <person name="Stone C."/>
            <person name="Strader C."/>
            <person name="Tesfaye S."/>
            <person name="Thomson T."/>
            <person name="Thoulutsang Y."/>
            <person name="Thoulutsang D."/>
            <person name="Topham K."/>
            <person name="Topping I."/>
            <person name="Tsamla T."/>
            <person name="Vassiliev H."/>
            <person name="Vo A."/>
            <person name="Wangchuk T."/>
            <person name="Wangdi T."/>
            <person name="Weiand M."/>
            <person name="Wilkinson J."/>
            <person name="Wilson A."/>
            <person name="Yadav S."/>
            <person name="Young G."/>
            <person name="Yu Q."/>
            <person name="Zembek L."/>
            <person name="Zhong D."/>
            <person name="Zimmer A."/>
            <person name="Zwirko Z."/>
            <person name="Jaffe D.B."/>
            <person name="Alvarez P."/>
            <person name="Brockman W."/>
            <person name="Butler J."/>
            <person name="Chin C."/>
            <person name="Gnerre S."/>
            <person name="MacCallum I."/>
            <person name="Graves J.A."/>
            <person name="Ponting C.P."/>
            <person name="Breen M."/>
            <person name="Samollow P.B."/>
            <person name="Lander E.S."/>
            <person name="Lindblad-Toh K."/>
        </authorList>
    </citation>
    <scope>NUCLEOTIDE SEQUENCE [LARGE SCALE GENOMIC DNA]</scope>
</reference>
<keyword evidence="4" id="KW-1017">Isopeptide bond</keyword>
<keyword evidence="10" id="KW-0007">Acetylation</keyword>
<feature type="region of interest" description="Disordered" evidence="12">
    <location>
        <begin position="366"/>
        <end position="525"/>
    </location>
</feature>
<feature type="compositionally biased region" description="Low complexity" evidence="12">
    <location>
        <begin position="10"/>
        <end position="27"/>
    </location>
</feature>
<dbReference type="CTD" id="831"/>
<evidence type="ECO:0000313" key="13">
    <source>
        <dbReference type="Ensembl" id="ENSMODP00000049098.1"/>
    </source>
</evidence>
<evidence type="ECO:0000256" key="11">
    <source>
        <dbReference type="ARBA" id="ARBA00033013"/>
    </source>
</evidence>
<organism evidence="13 14">
    <name type="scientific">Monodelphis domestica</name>
    <name type="common">Gray short-tailed opossum</name>
    <dbReference type="NCBI Taxonomy" id="13616"/>
    <lineage>
        <taxon>Eukaryota</taxon>
        <taxon>Metazoa</taxon>
        <taxon>Chordata</taxon>
        <taxon>Craniata</taxon>
        <taxon>Vertebrata</taxon>
        <taxon>Euteleostomi</taxon>
        <taxon>Mammalia</taxon>
        <taxon>Metatheria</taxon>
        <taxon>Didelphimorphia</taxon>
        <taxon>Didelphidae</taxon>
        <taxon>Monodelphis</taxon>
    </lineage>
</organism>
<feature type="compositionally biased region" description="Polar residues" evidence="12">
    <location>
        <begin position="385"/>
        <end position="397"/>
    </location>
</feature>
<feature type="compositionally biased region" description="Basic residues" evidence="12">
    <location>
        <begin position="106"/>
        <end position="117"/>
    </location>
</feature>
<dbReference type="InterPro" id="IPR026998">
    <property type="entry name" value="Calpastatin"/>
</dbReference>
<dbReference type="Proteomes" id="UP000002280">
    <property type="component" value="Chromosome 3"/>
</dbReference>
<evidence type="ECO:0000256" key="5">
    <source>
        <dbReference type="ARBA" id="ARBA00022553"/>
    </source>
</evidence>
<dbReference type="Pfam" id="PF00748">
    <property type="entry name" value="Calpain_inhib"/>
    <property type="match status" value="4"/>
</dbReference>
<evidence type="ECO:0000256" key="4">
    <source>
        <dbReference type="ARBA" id="ARBA00022499"/>
    </source>
</evidence>
<keyword evidence="8" id="KW-0677">Repeat</keyword>
<dbReference type="FunCoup" id="A0A5F8GN44">
    <property type="interactions" value="941"/>
</dbReference>
<dbReference type="InterPro" id="IPR001259">
    <property type="entry name" value="Prot_inh_calpain"/>
</dbReference>
<gene>
    <name evidence="13" type="primary">CAST</name>
</gene>
<feature type="compositionally biased region" description="Basic and acidic residues" evidence="12">
    <location>
        <begin position="28"/>
        <end position="54"/>
    </location>
</feature>
<dbReference type="Bgee" id="ENSMODG00000020075">
    <property type="expression patterns" value="Expressed in extraembryonic membrane and 21 other cell types or tissues"/>
</dbReference>
<reference evidence="13" key="3">
    <citation type="submission" date="2025-09" db="UniProtKB">
        <authorList>
            <consortium name="Ensembl"/>
        </authorList>
    </citation>
    <scope>IDENTIFICATION</scope>
</reference>
<comment type="function">
    <text evidence="1">Specific inhibition of calpain (calcium-dependent cysteine protease). Plays a key role in postmortem tenderization of meat and have been proposed to be involved in muscle protein degradation in living tissue.</text>
</comment>
<keyword evidence="7" id="KW-0789">Thiol protease inhibitor</keyword>
<feature type="region of interest" description="Disordered" evidence="12">
    <location>
        <begin position="276"/>
        <end position="343"/>
    </location>
</feature>
<dbReference type="RefSeq" id="XP_056680661.1">
    <property type="nucleotide sequence ID" value="XM_056824683.1"/>
</dbReference>
<dbReference type="OMA" id="MCTIQSA"/>
<keyword evidence="6" id="KW-0646">Protease inhibitor</keyword>
<evidence type="ECO:0000256" key="9">
    <source>
        <dbReference type="ARBA" id="ARBA00022843"/>
    </source>
</evidence>
<keyword evidence="14" id="KW-1185">Reference proteome</keyword>
<proteinExistence type="inferred from homology"/>
<feature type="region of interest" description="Disordered" evidence="12">
    <location>
        <begin position="571"/>
        <end position="636"/>
    </location>
</feature>
<dbReference type="Ensembl" id="ENSMODT00000069056.1">
    <property type="protein sequence ID" value="ENSMODP00000049098.1"/>
    <property type="gene ID" value="ENSMODG00000020075.4"/>
</dbReference>
<feature type="compositionally biased region" description="Basic and acidic residues" evidence="12">
    <location>
        <begin position="418"/>
        <end position="430"/>
    </location>
</feature>
<evidence type="ECO:0000256" key="7">
    <source>
        <dbReference type="ARBA" id="ARBA00022704"/>
    </source>
</evidence>
<dbReference type="GeneID" id="100010547"/>
<evidence type="ECO:0000256" key="12">
    <source>
        <dbReference type="SAM" id="MobiDB-lite"/>
    </source>
</evidence>
<evidence type="ECO:0000256" key="2">
    <source>
        <dbReference type="ARBA" id="ARBA00009487"/>
    </source>
</evidence>
<feature type="region of interest" description="Disordered" evidence="12">
    <location>
        <begin position="663"/>
        <end position="811"/>
    </location>
</feature>
<evidence type="ECO:0000256" key="6">
    <source>
        <dbReference type="ARBA" id="ARBA00022690"/>
    </source>
</evidence>
<feature type="compositionally biased region" description="Polar residues" evidence="12">
    <location>
        <begin position="509"/>
        <end position="518"/>
    </location>
</feature>
<accession>A0A5F8GN44</accession>
<dbReference type="PANTHER" id="PTHR10077">
    <property type="entry name" value="CALPASTATIN"/>
    <property type="match status" value="1"/>
</dbReference>
<sequence>MSQPGKGKRPAASPRPKRAAAAGAAEAHVYEKSSRIPSKAEEKKKAETSEEKAASHSSKYPSRISTSGMNSSKTSTSSPASVSTLSMNPTETKYQATPINKETKGLHYHNKKKKTPQAKKSGTEEKPQATKATDPPGKDAHGKNSEEDKKQKGPAKQVMATESKDSLAGKETLKPVEQPTPGKPTEGSQNKEKKSQPLSGPVKAESTKPSKESSFSDALDDLVDTLGGPEENKPESPKYSGPQVSDPFSSTYIEELGKRESTIPPEYRHLLDRHEGAAIGPPDSEKQMGADEAIDSLSSGFTCSPAATGKTTDKEKASGGEVLKASSTKPVKSAAPPDEKKRRVEVMHHYPQSSNRGLEDLGKLLADPVPESLPTTPSHIEVIKTPSSSDPIDSLSETLGHPEEEPLQTIPPSEEVDEAKAREERLKKCGEDEDTLPADYQLKPATDKDGKPLLPKPEDKSKPISESKLIDELSKDFESSEPQQKKLESAKKTKDSETPAHAPVKEVVSKTSMCSVQNAPPEPSLRRGIEALGQIFAHPGLEPLPTTHSHIEVIEKEQVSDDAVEALVGSLEKKEIDPEETKPSVDKIKEKSKEEKREKVGEKEETVPPEYRLKAAKGKDGKLLEKKQSEKTSLMSDDDILDALSEGFSCSKAPVTCAEISAAQQKDEGLDDAFDELSKTLGERKPDPDDNKPMEDKVKEKAKAEHRDKLGERDDTIPPEYRHLLDNDKDGKPVKPPPKDPKNSKDSGDPIDELSEGFDNCSQIPSSEGTKKSAKKKDEKEASSTKPAKNGGKSKSKEKSSRSKTDGEKTS</sequence>
<dbReference type="STRING" id="13616.ENSMODP00000049098"/>
<evidence type="ECO:0000256" key="10">
    <source>
        <dbReference type="ARBA" id="ARBA00022990"/>
    </source>
</evidence>
<dbReference type="GO" id="GO:0010859">
    <property type="term" value="F:calcium-dependent cysteine-type endopeptidase inhibitor activity"/>
    <property type="evidence" value="ECO:0000318"/>
    <property type="project" value="GO_Central"/>
</dbReference>
<keyword evidence="5" id="KW-0597">Phosphoprotein</keyword>
<feature type="compositionally biased region" description="Polar residues" evidence="12">
    <location>
        <begin position="87"/>
        <end position="100"/>
    </location>
</feature>
<evidence type="ECO:0000313" key="14">
    <source>
        <dbReference type="Proteomes" id="UP000002280"/>
    </source>
</evidence>
<dbReference type="AlphaFoldDB" id="A0A5F8GN44"/>
<evidence type="ECO:0000256" key="3">
    <source>
        <dbReference type="ARBA" id="ARBA00017619"/>
    </source>
</evidence>
<dbReference type="PANTHER" id="PTHR10077:SF0">
    <property type="entry name" value="CALPASTATIN"/>
    <property type="match status" value="1"/>
</dbReference>
<dbReference type="InParanoid" id="A0A5F8GN44"/>
<feature type="region of interest" description="Disordered" evidence="12">
    <location>
        <begin position="1"/>
        <end position="250"/>
    </location>
</feature>
<name>A0A5F8GN44_MONDO</name>
<dbReference type="GO" id="GO:0005737">
    <property type="term" value="C:cytoplasm"/>
    <property type="evidence" value="ECO:0000318"/>
    <property type="project" value="GO_Central"/>
</dbReference>
<feature type="compositionally biased region" description="Basic and acidic residues" evidence="12">
    <location>
        <begin position="445"/>
        <end position="508"/>
    </location>
</feature>
<evidence type="ECO:0000256" key="8">
    <source>
        <dbReference type="ARBA" id="ARBA00022737"/>
    </source>
</evidence>
<feature type="compositionally biased region" description="Basic and acidic residues" evidence="12">
    <location>
        <begin position="162"/>
        <end position="174"/>
    </location>
</feature>
<dbReference type="GeneTree" id="ENSGT00390000002993"/>
<feature type="compositionally biased region" description="Basic and acidic residues" evidence="12">
    <location>
        <begin position="676"/>
        <end position="748"/>
    </location>
</feature>
<reference evidence="13" key="2">
    <citation type="submission" date="2025-08" db="UniProtKB">
        <authorList>
            <consortium name="Ensembl"/>
        </authorList>
    </citation>
    <scope>IDENTIFICATION</scope>
</reference>
<evidence type="ECO:0000256" key="1">
    <source>
        <dbReference type="ARBA" id="ARBA00002637"/>
    </source>
</evidence>
<protein>
    <recommendedName>
        <fullName evidence="3">Calpastatin</fullName>
    </recommendedName>
    <alternativeName>
        <fullName evidence="11">Calpain inhibitor</fullName>
    </alternativeName>
</protein>
<comment type="similarity">
    <text evidence="2">Belongs to the protease inhibitor I27 (calpastatin) family.</text>
</comment>
<feature type="compositionally biased region" description="Basic and acidic residues" evidence="12">
    <location>
        <begin position="795"/>
        <end position="811"/>
    </location>
</feature>